<organism evidence="1 2">
    <name type="scientific">Acidisoma silvae</name>
    <dbReference type="NCBI Taxonomy" id="2802396"/>
    <lineage>
        <taxon>Bacteria</taxon>
        <taxon>Pseudomonadati</taxon>
        <taxon>Pseudomonadota</taxon>
        <taxon>Alphaproteobacteria</taxon>
        <taxon>Acetobacterales</taxon>
        <taxon>Acidocellaceae</taxon>
        <taxon>Acidisoma</taxon>
    </lineage>
</organism>
<dbReference type="EMBL" id="JAESVB010000017">
    <property type="protein sequence ID" value="MCB8877749.1"/>
    <property type="molecule type" value="Genomic_DNA"/>
</dbReference>
<reference evidence="1" key="2">
    <citation type="submission" date="2021-01" db="EMBL/GenBank/DDBJ databases">
        <authorList>
            <person name="Mieszkin S."/>
            <person name="Pouder E."/>
            <person name="Alain K."/>
        </authorList>
    </citation>
    <scope>NUCLEOTIDE SEQUENCE</scope>
    <source>
        <strain evidence="1">HW T2.11</strain>
    </source>
</reference>
<keyword evidence="2" id="KW-1185">Reference proteome</keyword>
<sequence length="131" mass="15001">MNQTEYAAEIVRRLVDAVPVPYRPVSLNYWKPHRNDPHGNVDMWVIAHPGSTAVRGWLVDKALSLTAYSVVRDQLGFLFDITPISNDISSRKFVEHGSDDSRFHDLRYALNQTIYWDSIGPDELDTDLETL</sequence>
<gene>
    <name evidence="1" type="ORF">ASILVAE211_21320</name>
</gene>
<reference evidence="1" key="1">
    <citation type="journal article" date="2021" name="Microorganisms">
        <title>Acidisoma silvae sp. nov. and Acidisomacellulosilytica sp. nov., Two Acidophilic Bacteria Isolated from Decaying Wood, Hydrolyzing Cellulose and Producing Poly-3-hydroxybutyrate.</title>
        <authorList>
            <person name="Mieszkin S."/>
            <person name="Pouder E."/>
            <person name="Uroz S."/>
            <person name="Simon-Colin C."/>
            <person name="Alain K."/>
        </authorList>
    </citation>
    <scope>NUCLEOTIDE SEQUENCE</scope>
    <source>
        <strain evidence="1">HW T2.11</strain>
    </source>
</reference>
<protein>
    <submittedName>
        <fullName evidence="1">Uncharacterized protein</fullName>
    </submittedName>
</protein>
<dbReference type="Proteomes" id="UP000708298">
    <property type="component" value="Unassembled WGS sequence"/>
</dbReference>
<evidence type="ECO:0000313" key="2">
    <source>
        <dbReference type="Proteomes" id="UP000708298"/>
    </source>
</evidence>
<accession>A0A963YVS8</accession>
<comment type="caution">
    <text evidence="1">The sequence shown here is derived from an EMBL/GenBank/DDBJ whole genome shotgun (WGS) entry which is preliminary data.</text>
</comment>
<proteinExistence type="predicted"/>
<evidence type="ECO:0000313" key="1">
    <source>
        <dbReference type="EMBL" id="MCB8877749.1"/>
    </source>
</evidence>
<name>A0A963YVS8_9PROT</name>
<dbReference type="RefSeq" id="WP_227323398.1">
    <property type="nucleotide sequence ID" value="NZ_JAESVB010000017.1"/>
</dbReference>
<dbReference type="AlphaFoldDB" id="A0A963YVS8"/>